<dbReference type="SUPFAM" id="SSF56219">
    <property type="entry name" value="DNase I-like"/>
    <property type="match status" value="1"/>
</dbReference>
<evidence type="ECO:0000313" key="2">
    <source>
        <dbReference type="EMBL" id="KAE8684557.1"/>
    </source>
</evidence>
<accession>A0A6A2YYZ9</accession>
<protein>
    <recommendedName>
        <fullName evidence="4">Endonuclease/exonuclease/phosphatase domain-containing protein</fullName>
    </recommendedName>
</protein>
<evidence type="ECO:0000313" key="3">
    <source>
        <dbReference type="Proteomes" id="UP000436088"/>
    </source>
</evidence>
<feature type="transmembrane region" description="Helical" evidence="1">
    <location>
        <begin position="50"/>
        <end position="70"/>
    </location>
</feature>
<name>A0A6A2YYZ9_HIBSY</name>
<keyword evidence="1" id="KW-1133">Transmembrane helix</keyword>
<keyword evidence="1" id="KW-0472">Membrane</keyword>
<dbReference type="Proteomes" id="UP000436088">
    <property type="component" value="Unassembled WGS sequence"/>
</dbReference>
<gene>
    <name evidence="2" type="ORF">F3Y22_tig00111127pilonHSYRG00023</name>
</gene>
<organism evidence="2 3">
    <name type="scientific">Hibiscus syriacus</name>
    <name type="common">Rose of Sharon</name>
    <dbReference type="NCBI Taxonomy" id="106335"/>
    <lineage>
        <taxon>Eukaryota</taxon>
        <taxon>Viridiplantae</taxon>
        <taxon>Streptophyta</taxon>
        <taxon>Embryophyta</taxon>
        <taxon>Tracheophyta</taxon>
        <taxon>Spermatophyta</taxon>
        <taxon>Magnoliopsida</taxon>
        <taxon>eudicotyledons</taxon>
        <taxon>Gunneridae</taxon>
        <taxon>Pentapetalae</taxon>
        <taxon>rosids</taxon>
        <taxon>malvids</taxon>
        <taxon>Malvales</taxon>
        <taxon>Malvaceae</taxon>
        <taxon>Malvoideae</taxon>
        <taxon>Hibiscus</taxon>
    </lineage>
</organism>
<dbReference type="InterPro" id="IPR036691">
    <property type="entry name" value="Endo/exonu/phosph_ase_sf"/>
</dbReference>
<comment type="caution">
    <text evidence="2">The sequence shown here is derived from an EMBL/GenBank/DDBJ whole genome shotgun (WGS) entry which is preliminary data.</text>
</comment>
<feature type="transmembrane region" description="Helical" evidence="1">
    <location>
        <begin position="82"/>
        <end position="103"/>
    </location>
</feature>
<keyword evidence="3" id="KW-1185">Reference proteome</keyword>
<evidence type="ECO:0000256" key="1">
    <source>
        <dbReference type="SAM" id="Phobius"/>
    </source>
</evidence>
<dbReference type="Gene3D" id="3.60.10.10">
    <property type="entry name" value="Endonuclease/exonuclease/phosphatase"/>
    <property type="match status" value="1"/>
</dbReference>
<reference evidence="2" key="1">
    <citation type="submission" date="2019-09" db="EMBL/GenBank/DDBJ databases">
        <title>Draft genome information of white flower Hibiscus syriacus.</title>
        <authorList>
            <person name="Kim Y.-M."/>
        </authorList>
    </citation>
    <scope>NUCLEOTIDE SEQUENCE [LARGE SCALE GENOMIC DNA]</scope>
    <source>
        <strain evidence="2">YM2019G1</strain>
    </source>
</reference>
<sequence>MGKSLALNSTPWVRKLCKDLWIWRQLWDVDFLVKPCLIKRLKGKAFDDEFAYEPSIGASGGLILLWYSSFFKLERMTRNLKFLAVEGLLPLWNLSIVVINVYAPNYFNERKELFNMLSVFLSSVNRPIILGGDFNSIKAASEKFGVAPNPASCYSSQISYSIGI</sequence>
<proteinExistence type="predicted"/>
<dbReference type="EMBL" id="VEPZ02001237">
    <property type="protein sequence ID" value="KAE8684557.1"/>
    <property type="molecule type" value="Genomic_DNA"/>
</dbReference>
<evidence type="ECO:0008006" key="4">
    <source>
        <dbReference type="Google" id="ProtNLM"/>
    </source>
</evidence>
<dbReference type="AlphaFoldDB" id="A0A6A2YYZ9"/>
<keyword evidence="1" id="KW-0812">Transmembrane</keyword>